<dbReference type="EMBL" id="QXJM01000040">
    <property type="protein sequence ID" value="RIE01655.1"/>
    <property type="molecule type" value="Genomic_DNA"/>
</dbReference>
<dbReference type="Gene3D" id="3.10.180.10">
    <property type="entry name" value="2,3-Dihydroxybiphenyl 1,2-Dioxygenase, domain 1"/>
    <property type="match status" value="1"/>
</dbReference>
<accession>A0A398CGS2</accession>
<sequence>MKSTVQSTTNAEPSPIKNKVGSLFIPVTNIEKSREWYCRLLGLPADCEIMNGHLCPLPMDGTSIILDTMPMWGGKEPGGAPAIKTPAFTLLTSDLQGAFEFVKENDIALATGIEHDHWFVIKDPDGNLLMVAKE</sequence>
<dbReference type="AlphaFoldDB" id="A0A398CGS2"/>
<name>A0A398CGS2_9BACL</name>
<dbReference type="InterPro" id="IPR004360">
    <property type="entry name" value="Glyas_Fos-R_dOase_dom"/>
</dbReference>
<dbReference type="CDD" id="cd06587">
    <property type="entry name" value="VOC"/>
    <property type="match status" value="1"/>
</dbReference>
<dbReference type="OrthoDB" id="2354281at2"/>
<reference evidence="2 3" key="1">
    <citation type="submission" date="2018-09" db="EMBL/GenBank/DDBJ databases">
        <title>Cohnella cavernae sp. nov., isolated from a karst cave.</title>
        <authorList>
            <person name="Zhu H."/>
        </authorList>
    </citation>
    <scope>NUCLEOTIDE SEQUENCE [LARGE SCALE GENOMIC DNA]</scope>
    <source>
        <strain evidence="2 3">K2E09-144</strain>
    </source>
</reference>
<organism evidence="2 3">
    <name type="scientific">Cohnella faecalis</name>
    <dbReference type="NCBI Taxonomy" id="2315694"/>
    <lineage>
        <taxon>Bacteria</taxon>
        <taxon>Bacillati</taxon>
        <taxon>Bacillota</taxon>
        <taxon>Bacilli</taxon>
        <taxon>Bacillales</taxon>
        <taxon>Paenibacillaceae</taxon>
        <taxon>Cohnella</taxon>
    </lineage>
</organism>
<gene>
    <name evidence="2" type="ORF">D3H35_22160</name>
</gene>
<evidence type="ECO:0000259" key="1">
    <source>
        <dbReference type="Pfam" id="PF00903"/>
    </source>
</evidence>
<protein>
    <submittedName>
        <fullName evidence="2">VOC family protein</fullName>
    </submittedName>
</protein>
<keyword evidence="3" id="KW-1185">Reference proteome</keyword>
<dbReference type="Proteomes" id="UP000266340">
    <property type="component" value="Unassembled WGS sequence"/>
</dbReference>
<feature type="domain" description="Glyoxalase/fosfomycin resistance/dioxygenase" evidence="1">
    <location>
        <begin position="21"/>
        <end position="130"/>
    </location>
</feature>
<proteinExistence type="predicted"/>
<evidence type="ECO:0000313" key="2">
    <source>
        <dbReference type="EMBL" id="RIE01655.1"/>
    </source>
</evidence>
<evidence type="ECO:0000313" key="3">
    <source>
        <dbReference type="Proteomes" id="UP000266340"/>
    </source>
</evidence>
<dbReference type="InterPro" id="IPR029068">
    <property type="entry name" value="Glyas_Bleomycin-R_OHBP_Dase"/>
</dbReference>
<comment type="caution">
    <text evidence="2">The sequence shown here is derived from an EMBL/GenBank/DDBJ whole genome shotgun (WGS) entry which is preliminary data.</text>
</comment>
<dbReference type="Pfam" id="PF00903">
    <property type="entry name" value="Glyoxalase"/>
    <property type="match status" value="1"/>
</dbReference>
<dbReference type="SUPFAM" id="SSF54593">
    <property type="entry name" value="Glyoxalase/Bleomycin resistance protein/Dihydroxybiphenyl dioxygenase"/>
    <property type="match status" value="1"/>
</dbReference>